<comment type="caution">
    <text evidence="3">The sequence shown here is derived from an EMBL/GenBank/DDBJ whole genome shotgun (WGS) entry which is preliminary data.</text>
</comment>
<dbReference type="AlphaFoldDB" id="H3NI55"/>
<dbReference type="InterPro" id="IPR001296">
    <property type="entry name" value="Glyco_trans_1"/>
</dbReference>
<dbReference type="Gene3D" id="3.40.50.2000">
    <property type="entry name" value="Glycogen Phosphorylase B"/>
    <property type="match status" value="2"/>
</dbReference>
<dbReference type="OrthoDB" id="9802525at2"/>
<dbReference type="SUPFAM" id="SSF53756">
    <property type="entry name" value="UDP-Glycosyltransferase/glycogen phosphorylase"/>
    <property type="match status" value="1"/>
</dbReference>
<dbReference type="HOGENOM" id="CLU_009583_2_0_9"/>
<sequence length="383" mass="43274">MRILIATETFVPATDGICTRLAHMTVAMKKMGHEVLVVSPDLGIKDYQGVPVVAMDSFTFPLYASRPWGLPSRRMKQIIEDFNPDIVHAVNPFIMATSAVKYAQRLDVPLLTSYHTHLPDYLDHYHLSLFKPILWDYIKFWHQSSDLNITVSDSLRQELSLKNIPTQGVLPRGIDLTLRHPKFYDQDLYDQWTFHQPGKKLLVYVGRLAAEKDLDQLVHIFDERDDICLAIVGDGPAREDLERVFTGKPVTFTGFLSGEQLARAYATGDAFIFPSISETFGLVISEAMASGTPVIAAENGPTLEQIDPMNTGMIFKSKDKGSLLQALNILDQPLKLKEMGLKSRREAEHYSWENATRKLLEFYDKAIQVHAKKTDRAQALVNL</sequence>
<dbReference type="InterPro" id="IPR050194">
    <property type="entry name" value="Glycosyltransferase_grp1"/>
</dbReference>
<evidence type="ECO:0000259" key="2">
    <source>
        <dbReference type="Pfam" id="PF13439"/>
    </source>
</evidence>
<feature type="domain" description="Glycosyltransferase subfamily 4-like N-terminal" evidence="2">
    <location>
        <begin position="16"/>
        <end position="177"/>
    </location>
</feature>
<evidence type="ECO:0000313" key="4">
    <source>
        <dbReference type="Proteomes" id="UP000006190"/>
    </source>
</evidence>
<dbReference type="InterPro" id="IPR028098">
    <property type="entry name" value="Glyco_trans_4-like_N"/>
</dbReference>
<dbReference type="PANTHER" id="PTHR45947">
    <property type="entry name" value="SULFOQUINOVOSYL TRANSFERASE SQD2"/>
    <property type="match status" value="1"/>
</dbReference>
<dbReference type="CDD" id="cd03814">
    <property type="entry name" value="GT4-like"/>
    <property type="match status" value="1"/>
</dbReference>
<dbReference type="Pfam" id="PF00534">
    <property type="entry name" value="Glycos_transf_1"/>
    <property type="match status" value="1"/>
</dbReference>
<dbReference type="Proteomes" id="UP000006190">
    <property type="component" value="Unassembled WGS sequence"/>
</dbReference>
<keyword evidence="4" id="KW-1185">Reference proteome</keyword>
<name>H3NI55_9LACT</name>
<dbReference type="STRING" id="883113.HMPREF9708_00483"/>
<organism evidence="3 4">
    <name type="scientific">Facklamia languida CCUG 37842</name>
    <dbReference type="NCBI Taxonomy" id="883113"/>
    <lineage>
        <taxon>Bacteria</taxon>
        <taxon>Bacillati</taxon>
        <taxon>Bacillota</taxon>
        <taxon>Bacilli</taxon>
        <taxon>Lactobacillales</taxon>
        <taxon>Aerococcaceae</taxon>
        <taxon>Facklamia</taxon>
    </lineage>
</organism>
<dbReference type="EMBL" id="AGEG01000003">
    <property type="protein sequence ID" value="EHR37854.1"/>
    <property type="molecule type" value="Genomic_DNA"/>
</dbReference>
<dbReference type="GO" id="GO:0016757">
    <property type="term" value="F:glycosyltransferase activity"/>
    <property type="evidence" value="ECO:0007669"/>
    <property type="project" value="InterPro"/>
</dbReference>
<dbReference type="Pfam" id="PF13439">
    <property type="entry name" value="Glyco_transf_4"/>
    <property type="match status" value="1"/>
</dbReference>
<protein>
    <recommendedName>
        <fullName evidence="5">Glycosyltransferase subfamily 4-like N-terminal domain-containing protein</fullName>
    </recommendedName>
</protein>
<evidence type="ECO:0000259" key="1">
    <source>
        <dbReference type="Pfam" id="PF00534"/>
    </source>
</evidence>
<dbReference type="eggNOG" id="COG0438">
    <property type="taxonomic scope" value="Bacteria"/>
</dbReference>
<dbReference type="RefSeq" id="WP_006308475.1">
    <property type="nucleotide sequence ID" value="NZ_JH601133.1"/>
</dbReference>
<dbReference type="PANTHER" id="PTHR45947:SF3">
    <property type="entry name" value="SULFOQUINOVOSYL TRANSFERASE SQD2"/>
    <property type="match status" value="1"/>
</dbReference>
<proteinExistence type="predicted"/>
<reference evidence="3 4" key="1">
    <citation type="submission" date="2012-01" db="EMBL/GenBank/DDBJ databases">
        <title>The Genome Sequence of Facklamia languida CCUG 37842.</title>
        <authorList>
            <consortium name="The Broad Institute Genome Sequencing Platform"/>
            <person name="Earl A."/>
            <person name="Ward D."/>
            <person name="Feldgarden M."/>
            <person name="Gevers D."/>
            <person name="Huys G."/>
            <person name="Young S.K."/>
            <person name="Zeng Q."/>
            <person name="Gargeya S."/>
            <person name="Fitzgerald M."/>
            <person name="Haas B."/>
            <person name="Abouelleil A."/>
            <person name="Alvarado L."/>
            <person name="Arachchi H.M."/>
            <person name="Berlin A."/>
            <person name="Chapman S.B."/>
            <person name="Gearin G."/>
            <person name="Goldberg J."/>
            <person name="Griggs A."/>
            <person name="Gujja S."/>
            <person name="Hansen M."/>
            <person name="Heiman D."/>
            <person name="Howarth C."/>
            <person name="Larimer J."/>
            <person name="Lui A."/>
            <person name="MacDonald P.J.P."/>
            <person name="McCowen C."/>
            <person name="Montmayeur A."/>
            <person name="Murphy C."/>
            <person name="Neiman D."/>
            <person name="Pearson M."/>
            <person name="Priest M."/>
            <person name="Roberts A."/>
            <person name="Saif S."/>
            <person name="Shea T."/>
            <person name="Sisk P."/>
            <person name="Stolte C."/>
            <person name="Sykes S."/>
            <person name="Wortman J."/>
            <person name="Nusbaum C."/>
            <person name="Birren B."/>
        </authorList>
    </citation>
    <scope>NUCLEOTIDE SEQUENCE [LARGE SCALE GENOMIC DNA]</scope>
    <source>
        <strain evidence="3 4">CCUG 37842</strain>
    </source>
</reference>
<feature type="domain" description="Glycosyl transferase family 1" evidence="1">
    <location>
        <begin position="194"/>
        <end position="328"/>
    </location>
</feature>
<gene>
    <name evidence="3" type="ORF">HMPREF9708_00483</name>
</gene>
<evidence type="ECO:0008006" key="5">
    <source>
        <dbReference type="Google" id="ProtNLM"/>
    </source>
</evidence>
<accession>H3NI55</accession>
<dbReference type="PATRIC" id="fig|883113.3.peg.486"/>
<evidence type="ECO:0000313" key="3">
    <source>
        <dbReference type="EMBL" id="EHR37854.1"/>
    </source>
</evidence>